<evidence type="ECO:0000313" key="3">
    <source>
        <dbReference type="EMBL" id="NBH62020.1"/>
    </source>
</evidence>
<dbReference type="GO" id="GO:0030288">
    <property type="term" value="C:outer membrane-bounded periplasmic space"/>
    <property type="evidence" value="ECO:0007669"/>
    <property type="project" value="TreeGrafter"/>
</dbReference>
<dbReference type="Pfam" id="PF01520">
    <property type="entry name" value="Amidase_3"/>
    <property type="match status" value="1"/>
</dbReference>
<gene>
    <name evidence="3" type="ORF">D0435_10190</name>
</gene>
<keyword evidence="4" id="KW-1185">Reference proteome</keyword>
<dbReference type="Proteomes" id="UP000446866">
    <property type="component" value="Unassembled WGS sequence"/>
</dbReference>
<keyword evidence="1" id="KW-0378">Hydrolase</keyword>
<evidence type="ECO:0000313" key="4">
    <source>
        <dbReference type="Proteomes" id="UP000446866"/>
    </source>
</evidence>
<dbReference type="CDD" id="cd02696">
    <property type="entry name" value="MurNAc-LAA"/>
    <property type="match status" value="1"/>
</dbReference>
<dbReference type="RefSeq" id="WP_160202307.1">
    <property type="nucleotide sequence ID" value="NZ_QXWK01000018.1"/>
</dbReference>
<organism evidence="3 4">
    <name type="scientific">Anaerotruncus colihominis</name>
    <dbReference type="NCBI Taxonomy" id="169435"/>
    <lineage>
        <taxon>Bacteria</taxon>
        <taxon>Bacillati</taxon>
        <taxon>Bacillota</taxon>
        <taxon>Clostridia</taxon>
        <taxon>Eubacteriales</taxon>
        <taxon>Oscillospiraceae</taxon>
        <taxon>Anaerotruncus</taxon>
    </lineage>
</organism>
<dbReference type="EMBL" id="QXWK01000018">
    <property type="protein sequence ID" value="NBH62020.1"/>
    <property type="molecule type" value="Genomic_DNA"/>
</dbReference>
<evidence type="ECO:0000259" key="2">
    <source>
        <dbReference type="SMART" id="SM00646"/>
    </source>
</evidence>
<proteinExistence type="predicted"/>
<dbReference type="InterPro" id="IPR002508">
    <property type="entry name" value="MurNAc-LAA_cat"/>
</dbReference>
<evidence type="ECO:0000256" key="1">
    <source>
        <dbReference type="ARBA" id="ARBA00022801"/>
    </source>
</evidence>
<dbReference type="GO" id="GO:0009253">
    <property type="term" value="P:peptidoglycan catabolic process"/>
    <property type="evidence" value="ECO:0007669"/>
    <property type="project" value="InterPro"/>
</dbReference>
<dbReference type="AlphaFoldDB" id="A0A845QIR3"/>
<dbReference type="PANTHER" id="PTHR30404:SF0">
    <property type="entry name" value="N-ACETYLMURAMOYL-L-ALANINE AMIDASE AMIC"/>
    <property type="match status" value="1"/>
</dbReference>
<protein>
    <submittedName>
        <fullName evidence="3">N-acetylmuramoyl-L-alanine amidase</fullName>
    </submittedName>
</protein>
<reference evidence="3 4" key="1">
    <citation type="submission" date="2018-08" db="EMBL/GenBank/DDBJ databases">
        <title>Murine metabolic-syndrome-specific gut microbial biobank.</title>
        <authorList>
            <person name="Liu C."/>
        </authorList>
    </citation>
    <scope>NUCLEOTIDE SEQUENCE [LARGE SCALE GENOMIC DNA]</scope>
    <source>
        <strain evidence="3 4">28</strain>
    </source>
</reference>
<name>A0A845QIR3_9FIRM</name>
<dbReference type="SMART" id="SM00646">
    <property type="entry name" value="Ami_3"/>
    <property type="match status" value="1"/>
</dbReference>
<sequence length="190" mass="21032">MAKKPILFYLSAGHGGTDPGAVSGKFVEADMARTVMEACRKELLAHKGRTYKVAYPEKDGSGMSLAAHVADMARYKAKGYRVVSIDAHFNAGGGDGDEIWVWKGTVTKSRLGKVLANLIIGELKKEGQNTRGIKYTKDLYFLKGVGVPVLVEYGFVDNKTDRKGFDTQKELRNYGKATARALIKYWEKYK</sequence>
<accession>A0A845QIR3</accession>
<dbReference type="GO" id="GO:0008745">
    <property type="term" value="F:N-acetylmuramoyl-L-alanine amidase activity"/>
    <property type="evidence" value="ECO:0007669"/>
    <property type="project" value="InterPro"/>
</dbReference>
<dbReference type="Gene3D" id="3.40.630.40">
    <property type="entry name" value="Zn-dependent exopeptidases"/>
    <property type="match status" value="1"/>
</dbReference>
<dbReference type="PANTHER" id="PTHR30404">
    <property type="entry name" value="N-ACETYLMURAMOYL-L-ALANINE AMIDASE"/>
    <property type="match status" value="1"/>
</dbReference>
<feature type="domain" description="MurNAc-LAA" evidence="2">
    <location>
        <begin position="70"/>
        <end position="183"/>
    </location>
</feature>
<comment type="caution">
    <text evidence="3">The sequence shown here is derived from an EMBL/GenBank/DDBJ whole genome shotgun (WGS) entry which is preliminary data.</text>
</comment>
<dbReference type="InterPro" id="IPR050695">
    <property type="entry name" value="N-acetylmuramoyl_amidase_3"/>
</dbReference>
<dbReference type="SUPFAM" id="SSF53187">
    <property type="entry name" value="Zn-dependent exopeptidases"/>
    <property type="match status" value="1"/>
</dbReference>